<dbReference type="Gene3D" id="3.30.200.20">
    <property type="entry name" value="Phosphorylase Kinase, domain 1"/>
    <property type="match status" value="1"/>
</dbReference>
<dbReference type="FunFam" id="1.10.510.10:FF:000021">
    <property type="entry name" value="Serine/threonine protein kinase"/>
    <property type="match status" value="1"/>
</dbReference>
<dbReference type="Gene3D" id="1.10.510.10">
    <property type="entry name" value="Transferase(Phosphotransferase) domain 1"/>
    <property type="match status" value="1"/>
</dbReference>
<comment type="caution">
    <text evidence="9">The sequence shown here is derived from an EMBL/GenBank/DDBJ whole genome shotgun (WGS) entry which is preliminary data.</text>
</comment>
<evidence type="ECO:0000256" key="6">
    <source>
        <dbReference type="ARBA" id="ARBA00022840"/>
    </source>
</evidence>
<gene>
    <name evidence="9" type="ORF">ENR23_09050</name>
</gene>
<dbReference type="InterPro" id="IPR011042">
    <property type="entry name" value="6-blade_b-propeller_TolB-like"/>
</dbReference>
<dbReference type="SMART" id="SM00220">
    <property type="entry name" value="S_TKc"/>
    <property type="match status" value="1"/>
</dbReference>
<dbReference type="InterPro" id="IPR011009">
    <property type="entry name" value="Kinase-like_dom_sf"/>
</dbReference>
<dbReference type="GO" id="GO:0004674">
    <property type="term" value="F:protein serine/threonine kinase activity"/>
    <property type="evidence" value="ECO:0007669"/>
    <property type="project" value="UniProtKB-KW"/>
</dbReference>
<dbReference type="EC" id="2.7.11.1" evidence="1"/>
<proteinExistence type="predicted"/>
<dbReference type="SUPFAM" id="SSF82171">
    <property type="entry name" value="DPP6 N-terminal domain-like"/>
    <property type="match status" value="1"/>
</dbReference>
<evidence type="ECO:0000256" key="5">
    <source>
        <dbReference type="ARBA" id="ARBA00022777"/>
    </source>
</evidence>
<name>A0A832I4E1_UNCEI</name>
<dbReference type="PROSITE" id="PS00107">
    <property type="entry name" value="PROTEIN_KINASE_ATP"/>
    <property type="match status" value="1"/>
</dbReference>
<feature type="domain" description="Protein kinase" evidence="8">
    <location>
        <begin position="12"/>
        <end position="283"/>
    </location>
</feature>
<evidence type="ECO:0000313" key="9">
    <source>
        <dbReference type="EMBL" id="HGZ43556.1"/>
    </source>
</evidence>
<dbReference type="SUPFAM" id="SSF56112">
    <property type="entry name" value="Protein kinase-like (PK-like)"/>
    <property type="match status" value="1"/>
</dbReference>
<dbReference type="InterPro" id="IPR008271">
    <property type="entry name" value="Ser/Thr_kinase_AS"/>
</dbReference>
<dbReference type="AlphaFoldDB" id="A0A832I4E1"/>
<keyword evidence="3" id="KW-0808">Transferase</keyword>
<dbReference type="PANTHER" id="PTHR43289">
    <property type="entry name" value="MITOGEN-ACTIVATED PROTEIN KINASE KINASE KINASE 20-RELATED"/>
    <property type="match status" value="1"/>
</dbReference>
<keyword evidence="5 9" id="KW-0418">Kinase</keyword>
<dbReference type="Gene3D" id="2.120.10.30">
    <property type="entry name" value="TolB, C-terminal domain"/>
    <property type="match status" value="2"/>
</dbReference>
<evidence type="ECO:0000256" key="7">
    <source>
        <dbReference type="PROSITE-ProRule" id="PRU10141"/>
    </source>
</evidence>
<keyword evidence="4 7" id="KW-0547">Nucleotide-binding</keyword>
<evidence type="ECO:0000256" key="1">
    <source>
        <dbReference type="ARBA" id="ARBA00012513"/>
    </source>
</evidence>
<dbReference type="InterPro" id="IPR000719">
    <property type="entry name" value="Prot_kinase_dom"/>
</dbReference>
<evidence type="ECO:0000256" key="4">
    <source>
        <dbReference type="ARBA" id="ARBA00022741"/>
    </source>
</evidence>
<dbReference type="Pfam" id="PF00069">
    <property type="entry name" value="Pkinase"/>
    <property type="match status" value="1"/>
</dbReference>
<dbReference type="InterPro" id="IPR017441">
    <property type="entry name" value="Protein_kinase_ATP_BS"/>
</dbReference>
<organism evidence="9">
    <name type="scientific">Eiseniibacteriota bacterium</name>
    <dbReference type="NCBI Taxonomy" id="2212470"/>
    <lineage>
        <taxon>Bacteria</taxon>
        <taxon>Candidatus Eiseniibacteriota</taxon>
    </lineage>
</organism>
<accession>A0A832I4E1</accession>
<dbReference type="PANTHER" id="PTHR43289:SF6">
    <property type="entry name" value="SERINE_THREONINE-PROTEIN KINASE NEKL-3"/>
    <property type="match status" value="1"/>
</dbReference>
<keyword evidence="2" id="KW-0723">Serine/threonine-protein kinase</keyword>
<reference evidence="9" key="1">
    <citation type="journal article" date="2020" name="mSystems">
        <title>Genome- and Community-Level Interaction Insights into Carbon Utilization and Element Cycling Functions of Hydrothermarchaeota in Hydrothermal Sediment.</title>
        <authorList>
            <person name="Zhou Z."/>
            <person name="Liu Y."/>
            <person name="Xu W."/>
            <person name="Pan J."/>
            <person name="Luo Z.H."/>
            <person name="Li M."/>
        </authorList>
    </citation>
    <scope>NUCLEOTIDE SEQUENCE [LARGE SCALE GENOMIC DNA]</scope>
    <source>
        <strain evidence="9">SpSt-381</strain>
    </source>
</reference>
<dbReference type="PROSITE" id="PS50011">
    <property type="entry name" value="PROTEIN_KINASE_DOM"/>
    <property type="match status" value="1"/>
</dbReference>
<keyword evidence="6 7" id="KW-0067">ATP-binding</keyword>
<dbReference type="PROSITE" id="PS00108">
    <property type="entry name" value="PROTEIN_KINASE_ST"/>
    <property type="match status" value="1"/>
</dbReference>
<dbReference type="GO" id="GO:0005524">
    <property type="term" value="F:ATP binding"/>
    <property type="evidence" value="ECO:0007669"/>
    <property type="project" value="UniProtKB-UniRule"/>
</dbReference>
<sequence>MSIAPGFKIDRYEIVAPLGRGAMGEVLRARDTRLNREVAVKVLPPEFAADQERLRRFDAEARAAGALNHPNVVAVYDVGSHEIGPYVVSELLEGETLRDRLADGPLPLRKVLEFGAQIARGLAAAHGKGIIHRDLKPENLFVTRDGHVKILDFGLAKLKRAEGLGAAAGDSLSATATHTGMILGTAGYMSPEQVRGEATDHRTDLFALGCVLYEMATGRRAFHGDTPVDSMFAILRNDLEEFPEAVRAKAPAFVAIVRRCVEKAPGERFESARDLAFGLETVLQGTEAPAPAAAAAAPVPAAAPEVSFKRITFRRGLIWTARFMPDGHSVVYGGAWEGKAMEVFWTHLANPESRALGLGESNVVSVSSTGELAVLRNIRFSHPFLMQGTLARVPPMGGAPRELLHGVYEAEWAPDGQQLAVVREKDGRTRLEFPIGNPLYQTVGWVSQVRFSRDGQRIAFIDHGSLTSDDGSVTVMDLRGTKQVLSSGWGTARGLAWSADGREVWFTADREGAARGLYAVTLDGTLRKVLQVASNMTIFDVTREGRALVAHGHERAGVSGLMPGEERERDLSWLDWTLGNDISADGRQLLFTESAEGGGAAGSVYLRPMDGSPAIRLSDGGTAYAISPDGAWVLTSRRLGRVENDLTLVPTGAGEPRQIPLEGMIAHGAAFLPDGQRILVAGHEQGQGVRLYLLDLRSHERTPLTPEGTLHTGFKVSPDGRHVAANVNGVYSLYPIEAGEPRPMPGIQPGDLVSGWTADGAAVFAFRPDELPVRVYRVDVASGERAMWRVLAPPDPTGIYRMSRLCMTPDATAYAYSYFLQLLDLHIIDGLK</sequence>
<evidence type="ECO:0000259" key="8">
    <source>
        <dbReference type="PROSITE" id="PS50011"/>
    </source>
</evidence>
<evidence type="ECO:0000256" key="3">
    <source>
        <dbReference type="ARBA" id="ARBA00022679"/>
    </source>
</evidence>
<dbReference type="EMBL" id="DSQF01000018">
    <property type="protein sequence ID" value="HGZ43556.1"/>
    <property type="molecule type" value="Genomic_DNA"/>
</dbReference>
<feature type="binding site" evidence="7">
    <location>
        <position position="41"/>
    </location>
    <ligand>
        <name>ATP</name>
        <dbReference type="ChEBI" id="CHEBI:30616"/>
    </ligand>
</feature>
<protein>
    <recommendedName>
        <fullName evidence="1">non-specific serine/threonine protein kinase</fullName>
        <ecNumber evidence="1">2.7.11.1</ecNumber>
    </recommendedName>
</protein>
<dbReference type="CDD" id="cd14014">
    <property type="entry name" value="STKc_PknB_like"/>
    <property type="match status" value="1"/>
</dbReference>
<evidence type="ECO:0000256" key="2">
    <source>
        <dbReference type="ARBA" id="ARBA00022527"/>
    </source>
</evidence>